<evidence type="ECO:0000313" key="2">
    <source>
        <dbReference type="EMBL" id="OCK80647.1"/>
    </source>
</evidence>
<name>A0A8E2EAW9_9PEZI</name>
<dbReference type="Proteomes" id="UP000250266">
    <property type="component" value="Unassembled WGS sequence"/>
</dbReference>
<gene>
    <name evidence="2" type="ORF">K432DRAFT_392870</name>
</gene>
<keyword evidence="3" id="KW-1185">Reference proteome</keyword>
<evidence type="ECO:0000313" key="3">
    <source>
        <dbReference type="Proteomes" id="UP000250266"/>
    </source>
</evidence>
<sequence>MKLVIRRIGSMARSTTWPATPHLPPLGRGRETKPQLLIHKRKLSTAPFTAGRRERQAVSTRQESTMEGARSRLDVPVVSVGKERAEFWSSAGYAAVTGFAWFGGGIAGCLKAVIYS</sequence>
<organism evidence="2 3">
    <name type="scientific">Lepidopterella palustris CBS 459.81</name>
    <dbReference type="NCBI Taxonomy" id="1314670"/>
    <lineage>
        <taxon>Eukaryota</taxon>
        <taxon>Fungi</taxon>
        <taxon>Dikarya</taxon>
        <taxon>Ascomycota</taxon>
        <taxon>Pezizomycotina</taxon>
        <taxon>Dothideomycetes</taxon>
        <taxon>Pleosporomycetidae</taxon>
        <taxon>Mytilinidiales</taxon>
        <taxon>Argynnaceae</taxon>
        <taxon>Lepidopterella</taxon>
    </lineage>
</organism>
<dbReference type="EMBL" id="KV744951">
    <property type="protein sequence ID" value="OCK80647.1"/>
    <property type="molecule type" value="Genomic_DNA"/>
</dbReference>
<dbReference type="AlphaFoldDB" id="A0A8E2EAW9"/>
<protein>
    <submittedName>
        <fullName evidence="2">Uncharacterized protein</fullName>
    </submittedName>
</protein>
<evidence type="ECO:0000256" key="1">
    <source>
        <dbReference type="SAM" id="MobiDB-lite"/>
    </source>
</evidence>
<proteinExistence type="predicted"/>
<reference evidence="2 3" key="1">
    <citation type="journal article" date="2016" name="Nat. Commun.">
        <title>Ectomycorrhizal ecology is imprinted in the genome of the dominant symbiotic fungus Cenococcum geophilum.</title>
        <authorList>
            <consortium name="DOE Joint Genome Institute"/>
            <person name="Peter M."/>
            <person name="Kohler A."/>
            <person name="Ohm R.A."/>
            <person name="Kuo A."/>
            <person name="Krutzmann J."/>
            <person name="Morin E."/>
            <person name="Arend M."/>
            <person name="Barry K.W."/>
            <person name="Binder M."/>
            <person name="Choi C."/>
            <person name="Clum A."/>
            <person name="Copeland A."/>
            <person name="Grisel N."/>
            <person name="Haridas S."/>
            <person name="Kipfer T."/>
            <person name="LaButti K."/>
            <person name="Lindquist E."/>
            <person name="Lipzen A."/>
            <person name="Maire R."/>
            <person name="Meier B."/>
            <person name="Mihaltcheva S."/>
            <person name="Molinier V."/>
            <person name="Murat C."/>
            <person name="Poggeler S."/>
            <person name="Quandt C.A."/>
            <person name="Sperisen C."/>
            <person name="Tritt A."/>
            <person name="Tisserant E."/>
            <person name="Crous P.W."/>
            <person name="Henrissat B."/>
            <person name="Nehls U."/>
            <person name="Egli S."/>
            <person name="Spatafora J.W."/>
            <person name="Grigoriev I.V."/>
            <person name="Martin F.M."/>
        </authorList>
    </citation>
    <scope>NUCLEOTIDE SEQUENCE [LARGE SCALE GENOMIC DNA]</scope>
    <source>
        <strain evidence="2 3">CBS 459.81</strain>
    </source>
</reference>
<feature type="region of interest" description="Disordered" evidence="1">
    <location>
        <begin position="49"/>
        <end position="68"/>
    </location>
</feature>
<accession>A0A8E2EAW9</accession>